<dbReference type="FunFam" id="1.25.40.180:FF:000042">
    <property type="entry name" value="Eukaryotic translation initiation factor 4 gamma"/>
    <property type="match status" value="1"/>
</dbReference>
<dbReference type="EMBL" id="BGPR01009185">
    <property type="protein sequence ID" value="GBN38454.1"/>
    <property type="molecule type" value="Genomic_DNA"/>
</dbReference>
<evidence type="ECO:0000259" key="4">
    <source>
        <dbReference type="PROSITE" id="PS51366"/>
    </source>
</evidence>
<proteinExistence type="predicted"/>
<evidence type="ECO:0000256" key="1">
    <source>
        <dbReference type="ARBA" id="ARBA00022845"/>
    </source>
</evidence>
<feature type="region of interest" description="Disordered" evidence="2">
    <location>
        <begin position="188"/>
        <end position="214"/>
    </location>
</feature>
<dbReference type="CDD" id="cd11559">
    <property type="entry name" value="W2_eIF4G1_like"/>
    <property type="match status" value="1"/>
</dbReference>
<dbReference type="PROSITE" id="PS51366">
    <property type="entry name" value="MI"/>
    <property type="match status" value="1"/>
</dbReference>
<keyword evidence="5" id="KW-0396">Initiation factor</keyword>
<dbReference type="PANTHER" id="PTHR23253">
    <property type="entry name" value="EUKARYOTIC TRANSLATION INITIATION FACTOR 4 GAMMA"/>
    <property type="match status" value="1"/>
</dbReference>
<name>A0A4Y2NI38_ARAVE</name>
<dbReference type="InterPro" id="IPR016024">
    <property type="entry name" value="ARM-type_fold"/>
</dbReference>
<dbReference type="InterPro" id="IPR049485">
    <property type="entry name" value="eIF4G1-like_eIF4E-bd"/>
</dbReference>
<reference evidence="5 6" key="1">
    <citation type="journal article" date="2019" name="Sci. Rep.">
        <title>Orb-weaving spider Araneus ventricosus genome elucidates the spidroin gene catalogue.</title>
        <authorList>
            <person name="Kono N."/>
            <person name="Nakamura H."/>
            <person name="Ohtoshi R."/>
            <person name="Moran D.A.P."/>
            <person name="Shinohara A."/>
            <person name="Yoshida Y."/>
            <person name="Fujiwara M."/>
            <person name="Mori M."/>
            <person name="Tomita M."/>
            <person name="Arakawa K."/>
        </authorList>
    </citation>
    <scope>NUCLEOTIDE SEQUENCE [LARGE SCALE GENOMIC DNA]</scope>
</reference>
<dbReference type="GO" id="GO:0016281">
    <property type="term" value="C:eukaryotic translation initiation factor 4F complex"/>
    <property type="evidence" value="ECO:0007669"/>
    <property type="project" value="TreeGrafter"/>
</dbReference>
<gene>
    <name evidence="5" type="primary">EIF4G3_2</name>
    <name evidence="5" type="ORF">AVEN_122718_1</name>
</gene>
<dbReference type="Pfam" id="PF02847">
    <property type="entry name" value="MA3"/>
    <property type="match status" value="1"/>
</dbReference>
<protein>
    <submittedName>
        <fullName evidence="5">Eukaryotic translation initiation factor 4 gamma 3</fullName>
    </submittedName>
</protein>
<evidence type="ECO:0000313" key="5">
    <source>
        <dbReference type="EMBL" id="GBN38454.1"/>
    </source>
</evidence>
<accession>A0A4Y2NI38</accession>
<dbReference type="SUPFAM" id="SSF48371">
    <property type="entry name" value="ARM repeat"/>
    <property type="match status" value="2"/>
</dbReference>
<dbReference type="Gene3D" id="1.25.40.180">
    <property type="match status" value="2"/>
</dbReference>
<evidence type="ECO:0000313" key="6">
    <source>
        <dbReference type="Proteomes" id="UP000499080"/>
    </source>
</evidence>
<dbReference type="InterPro" id="IPR003891">
    <property type="entry name" value="Initiation_fac_eIF4g_MI"/>
</dbReference>
<dbReference type="GO" id="GO:0006417">
    <property type="term" value="P:regulation of translation"/>
    <property type="evidence" value="ECO:0007669"/>
    <property type="project" value="UniProtKB-KW"/>
</dbReference>
<keyword evidence="5" id="KW-0648">Protein biosynthesis</keyword>
<dbReference type="Pfam" id="PF21140">
    <property type="entry name" value="eIF4G1-like_eIF4E-bd"/>
    <property type="match status" value="1"/>
</dbReference>
<organism evidence="5 6">
    <name type="scientific">Araneus ventricosus</name>
    <name type="common">Orbweaver spider</name>
    <name type="synonym">Epeira ventricosa</name>
    <dbReference type="NCBI Taxonomy" id="182803"/>
    <lineage>
        <taxon>Eukaryota</taxon>
        <taxon>Metazoa</taxon>
        <taxon>Ecdysozoa</taxon>
        <taxon>Arthropoda</taxon>
        <taxon>Chelicerata</taxon>
        <taxon>Arachnida</taxon>
        <taxon>Araneae</taxon>
        <taxon>Araneomorphae</taxon>
        <taxon>Entelegynae</taxon>
        <taxon>Araneoidea</taxon>
        <taxon>Araneidae</taxon>
        <taxon>Araneus</taxon>
    </lineage>
</organism>
<keyword evidence="6" id="KW-1185">Reference proteome</keyword>
<dbReference type="GO" id="GO:0003743">
    <property type="term" value="F:translation initiation factor activity"/>
    <property type="evidence" value="ECO:0007669"/>
    <property type="project" value="UniProtKB-KW"/>
</dbReference>
<keyword evidence="1" id="KW-0810">Translation regulation</keyword>
<feature type="domain" description="MI" evidence="4">
    <location>
        <begin position="259"/>
        <end position="381"/>
    </location>
</feature>
<dbReference type="AlphaFoldDB" id="A0A4Y2NI38"/>
<dbReference type="GO" id="GO:0003729">
    <property type="term" value="F:mRNA binding"/>
    <property type="evidence" value="ECO:0007669"/>
    <property type="project" value="TreeGrafter"/>
</dbReference>
<dbReference type="OrthoDB" id="6430952at2759"/>
<dbReference type="FunFam" id="1.25.40.180:FF:000003">
    <property type="entry name" value="Putative eukaryotic translation initiation factor 4 gamma 1"/>
    <property type="match status" value="1"/>
</dbReference>
<sequence>MRRRVLLIRDIYVMYVNWRTENSDSNICVQFARQVAAVLNDSRSDIASKQPEPVRIDTMCSHENEGMEKRRKGKKIKKRYKELQLVYVSPSADSESNAVQPQQNIKDLELCYAEDQWSPRNPEGKKQYDREFLLQLQSQPMSLRKPNNLPNLDVIKDKVIWKLIEVNRAPVPVLSNPLPRMPDEVESIRLGPGGRGLQSWGRGSSGGTKTTADSDKTALTKRFSAFPGTILLQLWKEEEVPKIGNIKSALNGPEYNEDDMERKTKLLIDEFLRSNDFEEAIKCVTELSSPNTVHVFINAAINQVLERSSRARYSLGQLLSALLKKKIITFDQYKKGFAVVLEIIDDYALDIPLIWDYMGEILEPMIEDIETPFKLLTEVLQPCAPSEKAGMLVSSILHCAAKRKGTIKLGEVWRESGVQWTDIIGTDRNVAEFIEKHKLEFTVSPTKFSPQIQMSMEEMRKHLLNLLEKNAELEEVFDWIDANVPDTSDPTFVRALVTAVHENCFSGSGTTWELNTSKLKSRIPLISRYVSTNEKLQLQALYAAQALSKQLRQPSGLLHQVFDILYDEGVISDESLMEWEQCHDPNEAEKDRIIK</sequence>
<comment type="caution">
    <text evidence="5">The sequence shown here is derived from an EMBL/GenBank/DDBJ whole genome shotgun (WGS) entry which is preliminary data.</text>
</comment>
<evidence type="ECO:0000256" key="2">
    <source>
        <dbReference type="SAM" id="MobiDB-lite"/>
    </source>
</evidence>
<dbReference type="InterPro" id="IPR003307">
    <property type="entry name" value="W2_domain"/>
</dbReference>
<dbReference type="SMART" id="SM00544">
    <property type="entry name" value="MA3"/>
    <property type="match status" value="1"/>
</dbReference>
<dbReference type="Proteomes" id="UP000499080">
    <property type="component" value="Unassembled WGS sequence"/>
</dbReference>
<feature type="domain" description="W2" evidence="3">
    <location>
        <begin position="442"/>
        <end position="595"/>
    </location>
</feature>
<dbReference type="PROSITE" id="PS51363">
    <property type="entry name" value="W2"/>
    <property type="match status" value="1"/>
</dbReference>
<evidence type="ECO:0000259" key="3">
    <source>
        <dbReference type="PROSITE" id="PS51363"/>
    </source>
</evidence>
<dbReference type="PANTHER" id="PTHR23253:SF78">
    <property type="entry name" value="EUKARYOTIC TRANSLATION INITIATION FACTOR 4G1, ISOFORM B-RELATED"/>
    <property type="match status" value="1"/>
</dbReference>